<keyword evidence="3" id="KW-0456">Lyase</keyword>
<dbReference type="EC" id="4.6.1.1" evidence="3"/>
<keyword evidence="1" id="KW-0472">Membrane</keyword>
<sequence length="734" mass="76795">MRRITLLLGLGMTALMLLLAGAAPLILERARDSVFDAYQRASPRAYDPQAPVHVIDIDEASLDAFGQWPWPRSYMAALTDRLFDHGAAAVGFDVLFPEPDRTSPERIAESWARFAEGIPPILPDLGLPPHDDRFAAAIAGRPVVLSVAGAPEGGRPVPMAGIAVTGTVPPGLVRYPAAVENLPALTEAAAGLGMVSLGRNADGITRSVPMVSQVGEALIPALSAELLRVAQGAGGHILRTTEASGEVSGGTNAAVAMRSGALSYPVEGDGRFRIHFAGDQPARVTPAAQVLQLDGPDPELRQRLAGRIVLVGSSAQGLFDIRTTPLSGQVAGVMLHAEVIEQIVSGSFLTRPDWMFGLEVVVIVLIGGVLTLLQLREHPVAGLIAAAALVAVAILGGLWAFSGGWLFNPVLPVLTAVAVYVPGTTLGFIAKERARRSIRNRFAYFLPPELIGRIEANPEAALTPDGAERDLSVMFVDMRGFSTVTEGMDPARVVTLVNTYLSAVAEALVDRGATIDKFMGDAVMAFWNAPIARADHAEAALGAIFAVEEAAARANAALHDEGLPPVSVGIGINTGPASVGLMGSRDRLSYTCIGDSVTLAARLEGLTRQYGVAACVGPATAAAAGHGAAEGLVAIVLDLIAVKGFGTPVEIATVLPAGAPDVERFAQLLVEARGDYLARNWARAEEGFAALAALQVDFCDTALLTRLYLDRIEAFYRAPPPADWIGAAVATAKR</sequence>
<reference evidence="3 4" key="1">
    <citation type="submission" date="2013-03" db="EMBL/GenBank/DDBJ databases">
        <authorList>
            <person name="Fiebig A."/>
            <person name="Goeker M."/>
            <person name="Klenk H.-P.P."/>
        </authorList>
    </citation>
    <scope>NUCLEOTIDE SEQUENCE [LARGE SCALE GENOMIC DNA]</scope>
    <source>
        <strain evidence="4">DSM 19469</strain>
    </source>
</reference>
<dbReference type="CDD" id="cd07302">
    <property type="entry name" value="CHD"/>
    <property type="match status" value="1"/>
</dbReference>
<dbReference type="Pfam" id="PF00211">
    <property type="entry name" value="Guanylate_cyc"/>
    <property type="match status" value="1"/>
</dbReference>
<dbReference type="eggNOG" id="COG2114">
    <property type="taxonomic scope" value="Bacteria"/>
</dbReference>
<evidence type="ECO:0000259" key="2">
    <source>
        <dbReference type="PROSITE" id="PS50125"/>
    </source>
</evidence>
<dbReference type="eggNOG" id="COG4252">
    <property type="taxonomic scope" value="Bacteria"/>
</dbReference>
<evidence type="ECO:0000313" key="3">
    <source>
        <dbReference type="EMBL" id="AHM04781.1"/>
    </source>
</evidence>
<keyword evidence="1" id="KW-0812">Transmembrane</keyword>
<dbReference type="PROSITE" id="PS50125">
    <property type="entry name" value="GUANYLATE_CYCLASE_2"/>
    <property type="match status" value="1"/>
</dbReference>
<organism evidence="3 4">
    <name type="scientific">Roseicyclus elongatus DSM 19469</name>
    <dbReference type="NCBI Taxonomy" id="1294273"/>
    <lineage>
        <taxon>Bacteria</taxon>
        <taxon>Pseudomonadati</taxon>
        <taxon>Pseudomonadota</taxon>
        <taxon>Alphaproteobacteria</taxon>
        <taxon>Rhodobacterales</taxon>
        <taxon>Roseobacteraceae</taxon>
        <taxon>Roseicyclus</taxon>
    </lineage>
</organism>
<dbReference type="GO" id="GO:0035556">
    <property type="term" value="P:intracellular signal transduction"/>
    <property type="evidence" value="ECO:0007669"/>
    <property type="project" value="InterPro"/>
</dbReference>
<dbReference type="InterPro" id="IPR007890">
    <property type="entry name" value="CHASE2"/>
</dbReference>
<dbReference type="SMART" id="SM00044">
    <property type="entry name" value="CYCc"/>
    <property type="match status" value="1"/>
</dbReference>
<dbReference type="PANTHER" id="PTHR43081">
    <property type="entry name" value="ADENYLATE CYCLASE, TERMINAL-DIFFERENTIATION SPECIFIC-RELATED"/>
    <property type="match status" value="1"/>
</dbReference>
<dbReference type="PANTHER" id="PTHR43081:SF1">
    <property type="entry name" value="ADENYLATE CYCLASE, TERMINAL-DIFFERENTIATION SPECIFIC"/>
    <property type="match status" value="1"/>
</dbReference>
<keyword evidence="4" id="KW-1185">Reference proteome</keyword>
<dbReference type="GO" id="GO:0006171">
    <property type="term" value="P:cAMP biosynthetic process"/>
    <property type="evidence" value="ECO:0007669"/>
    <property type="project" value="TreeGrafter"/>
</dbReference>
<evidence type="ECO:0000313" key="4">
    <source>
        <dbReference type="Proteomes" id="UP000019593"/>
    </source>
</evidence>
<dbReference type="InterPro" id="IPR029787">
    <property type="entry name" value="Nucleotide_cyclase"/>
</dbReference>
<feature type="transmembrane region" description="Helical" evidence="1">
    <location>
        <begin position="380"/>
        <end position="401"/>
    </location>
</feature>
<dbReference type="HOGENOM" id="CLU_000445_85_1_5"/>
<dbReference type="OrthoDB" id="9789782at2"/>
<protein>
    <submittedName>
        <fullName evidence="3">Adenylate cyclase</fullName>
        <ecNumber evidence="3">4.6.1.1</ecNumber>
    </submittedName>
</protein>
<name>W8S763_9RHOB</name>
<dbReference type="SUPFAM" id="SSF55073">
    <property type="entry name" value="Nucleotide cyclase"/>
    <property type="match status" value="1"/>
</dbReference>
<dbReference type="Pfam" id="PF05226">
    <property type="entry name" value="CHASE2"/>
    <property type="match status" value="1"/>
</dbReference>
<dbReference type="KEGG" id="red:roselon_02458"/>
<accession>W8S763</accession>
<dbReference type="InterPro" id="IPR050697">
    <property type="entry name" value="Adenylyl/Guanylyl_Cyclase_3/4"/>
</dbReference>
<feature type="domain" description="Guanylate cyclase" evidence="2">
    <location>
        <begin position="472"/>
        <end position="604"/>
    </location>
</feature>
<dbReference type="AlphaFoldDB" id="W8S763"/>
<dbReference type="SMART" id="SM01080">
    <property type="entry name" value="CHASE2"/>
    <property type="match status" value="1"/>
</dbReference>
<keyword evidence="1" id="KW-1133">Transmembrane helix</keyword>
<dbReference type="InterPro" id="IPR001054">
    <property type="entry name" value="A/G_cyclase"/>
</dbReference>
<dbReference type="PATRIC" id="fig|1294273.3.peg.2429"/>
<feature type="transmembrane region" description="Helical" evidence="1">
    <location>
        <begin position="407"/>
        <end position="430"/>
    </location>
</feature>
<evidence type="ECO:0000256" key="1">
    <source>
        <dbReference type="SAM" id="Phobius"/>
    </source>
</evidence>
<dbReference type="Proteomes" id="UP000019593">
    <property type="component" value="Chromosome"/>
</dbReference>
<feature type="transmembrane region" description="Helical" evidence="1">
    <location>
        <begin position="354"/>
        <end position="373"/>
    </location>
</feature>
<dbReference type="EMBL" id="CP004372">
    <property type="protein sequence ID" value="AHM04781.1"/>
    <property type="molecule type" value="Genomic_DNA"/>
</dbReference>
<proteinExistence type="predicted"/>
<dbReference type="Gene3D" id="3.30.70.1230">
    <property type="entry name" value="Nucleotide cyclase"/>
    <property type="match status" value="1"/>
</dbReference>
<dbReference type="RefSeq" id="WP_025312528.1">
    <property type="nucleotide sequence ID" value="NZ_CP004372.1"/>
</dbReference>
<dbReference type="STRING" id="1294273.roselon_02458"/>
<dbReference type="GO" id="GO:0004016">
    <property type="term" value="F:adenylate cyclase activity"/>
    <property type="evidence" value="ECO:0007669"/>
    <property type="project" value="UniProtKB-EC"/>
</dbReference>
<gene>
    <name evidence="3" type="ORF">roselon_02458</name>
</gene>